<gene>
    <name evidence="6" type="ORF">PGLA2088_LOCUS6210</name>
</gene>
<evidence type="ECO:0000256" key="3">
    <source>
        <dbReference type="ARBA" id="ARBA00023274"/>
    </source>
</evidence>
<dbReference type="PANTHER" id="PTHR11761:SF8">
    <property type="entry name" value="LARGE RIBOSOMAL SUBUNIT PROTEIN UL14"/>
    <property type="match status" value="1"/>
</dbReference>
<dbReference type="EMBL" id="CAJNNW010006125">
    <property type="protein sequence ID" value="CAE8648040.1"/>
    <property type="molecule type" value="Genomic_DNA"/>
</dbReference>
<dbReference type="AlphaFoldDB" id="A0A813I786"/>
<dbReference type="GO" id="GO:0070180">
    <property type="term" value="F:large ribosomal subunit rRNA binding"/>
    <property type="evidence" value="ECO:0007669"/>
    <property type="project" value="TreeGrafter"/>
</dbReference>
<evidence type="ECO:0000256" key="1">
    <source>
        <dbReference type="ARBA" id="ARBA00010745"/>
    </source>
</evidence>
<dbReference type="PANTHER" id="PTHR11761">
    <property type="entry name" value="50S/60S RIBOSOMAL PROTEIN L14/L23"/>
    <property type="match status" value="1"/>
</dbReference>
<evidence type="ECO:0000256" key="4">
    <source>
        <dbReference type="RuleBase" id="RU003949"/>
    </source>
</evidence>
<dbReference type="GO" id="GO:0006412">
    <property type="term" value="P:translation"/>
    <property type="evidence" value="ECO:0007669"/>
    <property type="project" value="InterPro"/>
</dbReference>
<keyword evidence="3 4" id="KW-0687">Ribonucleoprotein</keyword>
<feature type="transmembrane region" description="Helical" evidence="5">
    <location>
        <begin position="17"/>
        <end position="36"/>
    </location>
</feature>
<accession>A0A813I786</accession>
<dbReference type="GO" id="GO:0003735">
    <property type="term" value="F:structural constituent of ribosome"/>
    <property type="evidence" value="ECO:0007669"/>
    <property type="project" value="InterPro"/>
</dbReference>
<sequence length="154" mass="16696">ASITCGSKMAAQRSKSMAARLVLMALAAVAMLNFVFSPTNFLLTCIDNSGAWKLKVMGVMGKGRTPNIREIFPGDMVVCVGRTGGAKNKVMRAIVVRTRKTTMSRLKNGMWSSFDMNAAVVVDTNGNPVGSRILGRIDQRCAVMWPKLAQIARE</sequence>
<proteinExistence type="inferred from homology"/>
<dbReference type="Gene3D" id="2.40.150.20">
    <property type="entry name" value="Ribosomal protein L14"/>
    <property type="match status" value="1"/>
</dbReference>
<comment type="caution">
    <text evidence="6">The sequence shown here is derived from an EMBL/GenBank/DDBJ whole genome shotgun (WGS) entry which is preliminary data.</text>
</comment>
<organism evidence="6 7">
    <name type="scientific">Polarella glacialis</name>
    <name type="common">Dinoflagellate</name>
    <dbReference type="NCBI Taxonomy" id="89957"/>
    <lineage>
        <taxon>Eukaryota</taxon>
        <taxon>Sar</taxon>
        <taxon>Alveolata</taxon>
        <taxon>Dinophyceae</taxon>
        <taxon>Suessiales</taxon>
        <taxon>Suessiaceae</taxon>
        <taxon>Polarella</taxon>
    </lineage>
</organism>
<dbReference type="Proteomes" id="UP000626109">
    <property type="component" value="Unassembled WGS sequence"/>
</dbReference>
<protein>
    <recommendedName>
        <fullName evidence="8">Ribosomal protein L14</fullName>
    </recommendedName>
</protein>
<evidence type="ECO:0000313" key="6">
    <source>
        <dbReference type="EMBL" id="CAE8648040.1"/>
    </source>
</evidence>
<keyword evidence="5" id="KW-0472">Membrane</keyword>
<reference evidence="6" key="1">
    <citation type="submission" date="2021-02" db="EMBL/GenBank/DDBJ databases">
        <authorList>
            <person name="Dougan E. K."/>
            <person name="Rhodes N."/>
            <person name="Thang M."/>
            <person name="Chan C."/>
        </authorList>
    </citation>
    <scope>NUCLEOTIDE SEQUENCE</scope>
</reference>
<dbReference type="SUPFAM" id="SSF50193">
    <property type="entry name" value="Ribosomal protein L14"/>
    <property type="match status" value="1"/>
</dbReference>
<evidence type="ECO:0000256" key="2">
    <source>
        <dbReference type="ARBA" id="ARBA00022980"/>
    </source>
</evidence>
<evidence type="ECO:0008006" key="8">
    <source>
        <dbReference type="Google" id="ProtNLM"/>
    </source>
</evidence>
<dbReference type="CDD" id="cd00337">
    <property type="entry name" value="Ribosomal_uL14"/>
    <property type="match status" value="1"/>
</dbReference>
<keyword evidence="2 4" id="KW-0689">Ribosomal protein</keyword>
<name>A0A813I786_POLGL</name>
<keyword evidence="5" id="KW-1133">Transmembrane helix</keyword>
<dbReference type="HAMAP" id="MF_01367">
    <property type="entry name" value="Ribosomal_uL14"/>
    <property type="match status" value="1"/>
</dbReference>
<feature type="non-terminal residue" evidence="6">
    <location>
        <position position="154"/>
    </location>
</feature>
<evidence type="ECO:0000256" key="5">
    <source>
        <dbReference type="SAM" id="Phobius"/>
    </source>
</evidence>
<comment type="similarity">
    <text evidence="1 4">Belongs to the universal ribosomal protein uL14 family.</text>
</comment>
<evidence type="ECO:0000313" key="7">
    <source>
        <dbReference type="Proteomes" id="UP000626109"/>
    </source>
</evidence>
<keyword evidence="5" id="KW-0812">Transmembrane</keyword>
<dbReference type="SMART" id="SM01374">
    <property type="entry name" value="Ribosomal_L14"/>
    <property type="match status" value="1"/>
</dbReference>
<dbReference type="GO" id="GO:0022625">
    <property type="term" value="C:cytosolic large ribosomal subunit"/>
    <property type="evidence" value="ECO:0007669"/>
    <property type="project" value="TreeGrafter"/>
</dbReference>
<dbReference type="Pfam" id="PF00238">
    <property type="entry name" value="Ribosomal_L14"/>
    <property type="match status" value="1"/>
</dbReference>
<dbReference type="InterPro" id="IPR036853">
    <property type="entry name" value="Ribosomal_uL14_sf"/>
</dbReference>
<dbReference type="InterPro" id="IPR000218">
    <property type="entry name" value="Ribosomal_uL14"/>
</dbReference>